<protein>
    <recommendedName>
        <fullName evidence="3">DUF4276 family protein</fullName>
    </recommendedName>
</protein>
<name>A0A4S2HAR2_9PROT</name>
<reference evidence="1 2" key="1">
    <citation type="journal article" date="2013" name="Int. J. Syst. Evol. Microbiol.">
        <title>Marinicauda pacifica gen. nov., sp. nov., a prosthecate alphaproteobacterium of the family Hyphomonadaceae isolated from deep seawater.</title>
        <authorList>
            <person name="Zhang X.Y."/>
            <person name="Li G.W."/>
            <person name="Wang C.S."/>
            <person name="Zhang Y.J."/>
            <person name="Xu X.W."/>
            <person name="Li H."/>
            <person name="Liu A."/>
            <person name="Liu C."/>
            <person name="Xie B.B."/>
            <person name="Qin Q.L."/>
            <person name="Xu Z."/>
            <person name="Chen X.L."/>
            <person name="Zhou B.C."/>
            <person name="Zhang Y.Z."/>
        </authorList>
    </citation>
    <scope>NUCLEOTIDE SEQUENCE [LARGE SCALE GENOMIC DNA]</scope>
    <source>
        <strain evidence="1 2">P-1 km-3</strain>
    </source>
</reference>
<evidence type="ECO:0000313" key="1">
    <source>
        <dbReference type="EMBL" id="TGY93004.1"/>
    </source>
</evidence>
<keyword evidence="2" id="KW-1185">Reference proteome</keyword>
<dbReference type="EMBL" id="SRXV01000002">
    <property type="protein sequence ID" value="TGY93004.1"/>
    <property type="molecule type" value="Genomic_DNA"/>
</dbReference>
<accession>A0A4S2HAR2</accession>
<dbReference type="Proteomes" id="UP000305451">
    <property type="component" value="Unassembled WGS sequence"/>
</dbReference>
<dbReference type="AlphaFoldDB" id="A0A4S2HAR2"/>
<dbReference type="RefSeq" id="WP_135944681.1">
    <property type="nucleotide sequence ID" value="NZ_BMEI01000002.1"/>
</dbReference>
<comment type="caution">
    <text evidence="1">The sequence shown here is derived from an EMBL/GenBank/DDBJ whole genome shotgun (WGS) entry which is preliminary data.</text>
</comment>
<sequence length="217" mass="24133">MHIGLIAEGKFDSKAIPEFLGTLLEESPRISRIFPDLDATGTDEYVPGGWTQLIERLRSEACYGLSARFESGLFSDQPPLDLLVIHLDLDIANLFFQIYRNTPLAFDGEAEKVDKFQDAIRDFLVELDVDAPLDRIVFATPDPCTDGWMLLGISADIDSVWGVPSSDVKSLLRQARNGCYASLDNYRHIASDAAANAAQISNRSASFRCFREELSRP</sequence>
<evidence type="ECO:0000313" key="2">
    <source>
        <dbReference type="Proteomes" id="UP000305451"/>
    </source>
</evidence>
<organism evidence="1 2">
    <name type="scientific">Marinicauda pacifica</name>
    <dbReference type="NCBI Taxonomy" id="1133559"/>
    <lineage>
        <taxon>Bacteria</taxon>
        <taxon>Pseudomonadati</taxon>
        <taxon>Pseudomonadota</taxon>
        <taxon>Alphaproteobacteria</taxon>
        <taxon>Maricaulales</taxon>
        <taxon>Maricaulaceae</taxon>
        <taxon>Marinicauda</taxon>
    </lineage>
</organism>
<proteinExistence type="predicted"/>
<evidence type="ECO:0008006" key="3">
    <source>
        <dbReference type="Google" id="ProtNLM"/>
    </source>
</evidence>
<gene>
    <name evidence="1" type="ORF">E5162_08035</name>
</gene>